<accession>A0ABS2I925</accession>
<evidence type="ECO:0000256" key="6">
    <source>
        <dbReference type="ARBA" id="ARBA00023204"/>
    </source>
</evidence>
<dbReference type="InterPro" id="IPR014048">
    <property type="entry name" value="MethylDNA_cys_MeTrfase_DNA-bd"/>
</dbReference>
<dbReference type="EC" id="2.1.1.63" evidence="8"/>
<dbReference type="PANTHER" id="PTHR10815">
    <property type="entry name" value="METHYLATED-DNA--PROTEIN-CYSTEINE METHYLTRANSFERASE"/>
    <property type="match status" value="1"/>
</dbReference>
<dbReference type="PANTHER" id="PTHR10815:SF5">
    <property type="entry name" value="METHYLATED-DNA--PROTEIN-CYSTEINE METHYLTRANSFERASE"/>
    <property type="match status" value="1"/>
</dbReference>
<comment type="similarity">
    <text evidence="8">Belongs to the MGMT family.</text>
</comment>
<dbReference type="CDD" id="cd06445">
    <property type="entry name" value="ATase"/>
    <property type="match status" value="1"/>
</dbReference>
<evidence type="ECO:0000256" key="4">
    <source>
        <dbReference type="ARBA" id="ARBA00022679"/>
    </source>
</evidence>
<reference evidence="11 12" key="1">
    <citation type="submission" date="2021-02" db="EMBL/GenBank/DDBJ databases">
        <authorList>
            <person name="Lee D.-H."/>
        </authorList>
    </citation>
    <scope>NUCLEOTIDE SEQUENCE [LARGE SCALE GENOMIC DNA]</scope>
    <source>
        <strain evidence="11 12">UL073</strain>
    </source>
</reference>
<gene>
    <name evidence="11" type="ORF">JQX08_01035</name>
</gene>
<keyword evidence="4 8" id="KW-0808">Transferase</keyword>
<organism evidence="11 12">
    <name type="scientific">Zestomonas insulae</name>
    <dbReference type="NCBI Taxonomy" id="2809017"/>
    <lineage>
        <taxon>Bacteria</taxon>
        <taxon>Pseudomonadati</taxon>
        <taxon>Pseudomonadota</taxon>
        <taxon>Gammaproteobacteria</taxon>
        <taxon>Pseudomonadales</taxon>
        <taxon>Pseudomonadaceae</taxon>
        <taxon>Zestomonas</taxon>
    </lineage>
</organism>
<evidence type="ECO:0000313" key="11">
    <source>
        <dbReference type="EMBL" id="MBM7059280.1"/>
    </source>
</evidence>
<dbReference type="InterPro" id="IPR008332">
    <property type="entry name" value="MethylG_MeTrfase_N"/>
</dbReference>
<dbReference type="HAMAP" id="MF_00772">
    <property type="entry name" value="OGT"/>
    <property type="match status" value="1"/>
</dbReference>
<evidence type="ECO:0000256" key="2">
    <source>
        <dbReference type="ARBA" id="ARBA00022490"/>
    </source>
</evidence>
<dbReference type="InterPro" id="IPR036217">
    <property type="entry name" value="MethylDNA_cys_MeTrfase_DNAb"/>
</dbReference>
<keyword evidence="5 8" id="KW-0227">DNA damage</keyword>
<dbReference type="InterPro" id="IPR036631">
    <property type="entry name" value="MGMT_N_sf"/>
</dbReference>
<comment type="caution">
    <text evidence="11">The sequence shown here is derived from an EMBL/GenBank/DDBJ whole genome shotgun (WGS) entry which is preliminary data.</text>
</comment>
<sequence>MHYRYHDSPLGPLLIAGDQHGLRLLHMDAAQPWELASDWHLDEGELDAVCQQLDEYFAGQRERFELRLAPSGTAFQQQVWQALQEIPYGRTWSYSELARHIGKPEAVRAVGTANGANPIAIVIPCHRVIGANGTLTGYAGGVERKQQLLQLEGAWLL</sequence>
<dbReference type="Gene3D" id="1.10.10.10">
    <property type="entry name" value="Winged helix-like DNA-binding domain superfamily/Winged helix DNA-binding domain"/>
    <property type="match status" value="1"/>
</dbReference>
<comment type="catalytic activity">
    <reaction evidence="7 8">
        <text>a 6-O-methyl-2'-deoxyguanosine in DNA + L-cysteinyl-[protein] = S-methyl-L-cysteinyl-[protein] + a 2'-deoxyguanosine in DNA</text>
        <dbReference type="Rhea" id="RHEA:24000"/>
        <dbReference type="Rhea" id="RHEA-COMP:10131"/>
        <dbReference type="Rhea" id="RHEA-COMP:10132"/>
        <dbReference type="Rhea" id="RHEA-COMP:11367"/>
        <dbReference type="Rhea" id="RHEA-COMP:11368"/>
        <dbReference type="ChEBI" id="CHEBI:29950"/>
        <dbReference type="ChEBI" id="CHEBI:82612"/>
        <dbReference type="ChEBI" id="CHEBI:85445"/>
        <dbReference type="ChEBI" id="CHEBI:85448"/>
        <dbReference type="EC" id="2.1.1.63"/>
    </reaction>
</comment>
<comment type="function">
    <text evidence="8">Involved in the cellular defense against the biological effects of O6-methylguanine (O6-MeG) and O4-methylthymine (O4-MeT) in DNA. Repairs the methylated nucleobase in DNA by stoichiometrically transferring the methyl group to a cysteine residue in the enzyme. This is a suicide reaction: the enzyme is irreversibly inactivated.</text>
</comment>
<dbReference type="PROSITE" id="PS00374">
    <property type="entry name" value="MGMT"/>
    <property type="match status" value="1"/>
</dbReference>
<dbReference type="RefSeq" id="WP_204914086.1">
    <property type="nucleotide sequence ID" value="NZ_JAFEUP010000001.1"/>
</dbReference>
<keyword evidence="3 8" id="KW-0489">Methyltransferase</keyword>
<proteinExistence type="inferred from homology"/>
<dbReference type="Gene3D" id="3.30.160.70">
    <property type="entry name" value="Methylated DNA-protein cysteine methyltransferase domain"/>
    <property type="match status" value="1"/>
</dbReference>
<evidence type="ECO:0000259" key="10">
    <source>
        <dbReference type="Pfam" id="PF02870"/>
    </source>
</evidence>
<comment type="subcellular location">
    <subcellularLocation>
        <location evidence="8">Cytoplasm</location>
    </subcellularLocation>
</comment>
<dbReference type="InterPro" id="IPR036388">
    <property type="entry name" value="WH-like_DNA-bd_sf"/>
</dbReference>
<dbReference type="NCBIfam" id="TIGR00589">
    <property type="entry name" value="ogt"/>
    <property type="match status" value="1"/>
</dbReference>
<evidence type="ECO:0000256" key="5">
    <source>
        <dbReference type="ARBA" id="ARBA00022763"/>
    </source>
</evidence>
<protein>
    <recommendedName>
        <fullName evidence="8">Methylated-DNA--protein-cysteine methyltransferase</fullName>
        <ecNumber evidence="8">2.1.1.63</ecNumber>
    </recommendedName>
    <alternativeName>
        <fullName evidence="8">6-O-methylguanine-DNA methyltransferase</fullName>
        <shortName evidence="8">MGMT</shortName>
    </alternativeName>
    <alternativeName>
        <fullName evidence="8">O-6-methylguanine-DNA-alkyltransferase</fullName>
    </alternativeName>
</protein>
<dbReference type="SUPFAM" id="SSF46767">
    <property type="entry name" value="Methylated DNA-protein cysteine methyltransferase, C-terminal domain"/>
    <property type="match status" value="1"/>
</dbReference>
<keyword evidence="2 8" id="KW-0963">Cytoplasm</keyword>
<feature type="domain" description="Methylguanine DNA methyltransferase ribonuclease-like" evidence="10">
    <location>
        <begin position="1"/>
        <end position="69"/>
    </location>
</feature>
<dbReference type="Pfam" id="PF02870">
    <property type="entry name" value="Methyltransf_1N"/>
    <property type="match status" value="1"/>
</dbReference>
<evidence type="ECO:0000256" key="8">
    <source>
        <dbReference type="HAMAP-Rule" id="MF_00772"/>
    </source>
</evidence>
<comment type="catalytic activity">
    <reaction evidence="1 8">
        <text>a 4-O-methyl-thymidine in DNA + L-cysteinyl-[protein] = a thymidine in DNA + S-methyl-L-cysteinyl-[protein]</text>
        <dbReference type="Rhea" id="RHEA:53428"/>
        <dbReference type="Rhea" id="RHEA-COMP:10131"/>
        <dbReference type="Rhea" id="RHEA-COMP:10132"/>
        <dbReference type="Rhea" id="RHEA-COMP:13555"/>
        <dbReference type="Rhea" id="RHEA-COMP:13556"/>
        <dbReference type="ChEBI" id="CHEBI:29950"/>
        <dbReference type="ChEBI" id="CHEBI:82612"/>
        <dbReference type="ChEBI" id="CHEBI:137386"/>
        <dbReference type="ChEBI" id="CHEBI:137387"/>
        <dbReference type="EC" id="2.1.1.63"/>
    </reaction>
</comment>
<comment type="miscellaneous">
    <text evidence="8">This enzyme catalyzes only one turnover and therefore is not strictly catalytic. According to one definition, an enzyme is a biocatalyst that acts repeatedly and over many reaction cycles.</text>
</comment>
<keyword evidence="12" id="KW-1185">Reference proteome</keyword>
<evidence type="ECO:0000313" key="12">
    <source>
        <dbReference type="Proteomes" id="UP000717995"/>
    </source>
</evidence>
<name>A0ABS2I925_9GAMM</name>
<feature type="active site" description="Nucleophile; methyl group acceptor" evidence="8">
    <location>
        <position position="125"/>
    </location>
</feature>
<keyword evidence="6 8" id="KW-0234">DNA repair</keyword>
<evidence type="ECO:0000256" key="1">
    <source>
        <dbReference type="ARBA" id="ARBA00001286"/>
    </source>
</evidence>
<dbReference type="SUPFAM" id="SSF53155">
    <property type="entry name" value="Methylated DNA-protein cysteine methyltransferase domain"/>
    <property type="match status" value="1"/>
</dbReference>
<feature type="domain" description="Methylated-DNA-[protein]-cysteine S-methyltransferase DNA binding" evidence="9">
    <location>
        <begin position="74"/>
        <end position="154"/>
    </location>
</feature>
<dbReference type="InterPro" id="IPR001497">
    <property type="entry name" value="MethylDNA_cys_MeTrfase_AS"/>
</dbReference>
<evidence type="ECO:0000259" key="9">
    <source>
        <dbReference type="Pfam" id="PF01035"/>
    </source>
</evidence>
<dbReference type="Proteomes" id="UP000717995">
    <property type="component" value="Unassembled WGS sequence"/>
</dbReference>
<evidence type="ECO:0000256" key="7">
    <source>
        <dbReference type="ARBA" id="ARBA00049348"/>
    </source>
</evidence>
<dbReference type="InterPro" id="IPR023546">
    <property type="entry name" value="MGMT"/>
</dbReference>
<dbReference type="Pfam" id="PF01035">
    <property type="entry name" value="DNA_binding_1"/>
    <property type="match status" value="1"/>
</dbReference>
<dbReference type="EMBL" id="JAFEUP010000001">
    <property type="protein sequence ID" value="MBM7059280.1"/>
    <property type="molecule type" value="Genomic_DNA"/>
</dbReference>
<evidence type="ECO:0000256" key="3">
    <source>
        <dbReference type="ARBA" id="ARBA00022603"/>
    </source>
</evidence>